<protein>
    <submittedName>
        <fullName evidence="1">Uncharacterized protein</fullName>
    </submittedName>
</protein>
<dbReference type="Proteomes" id="UP000814033">
    <property type="component" value="Unassembled WGS sequence"/>
</dbReference>
<evidence type="ECO:0000313" key="2">
    <source>
        <dbReference type="Proteomes" id="UP000814033"/>
    </source>
</evidence>
<organism evidence="1 2">
    <name type="scientific">Auriscalpium vulgare</name>
    <dbReference type="NCBI Taxonomy" id="40419"/>
    <lineage>
        <taxon>Eukaryota</taxon>
        <taxon>Fungi</taxon>
        <taxon>Dikarya</taxon>
        <taxon>Basidiomycota</taxon>
        <taxon>Agaricomycotina</taxon>
        <taxon>Agaricomycetes</taxon>
        <taxon>Russulales</taxon>
        <taxon>Auriscalpiaceae</taxon>
        <taxon>Auriscalpium</taxon>
    </lineage>
</organism>
<reference evidence="1" key="1">
    <citation type="submission" date="2021-02" db="EMBL/GenBank/DDBJ databases">
        <authorList>
            <consortium name="DOE Joint Genome Institute"/>
            <person name="Ahrendt S."/>
            <person name="Looney B.P."/>
            <person name="Miyauchi S."/>
            <person name="Morin E."/>
            <person name="Drula E."/>
            <person name="Courty P.E."/>
            <person name="Chicoki N."/>
            <person name="Fauchery L."/>
            <person name="Kohler A."/>
            <person name="Kuo A."/>
            <person name="Labutti K."/>
            <person name="Pangilinan J."/>
            <person name="Lipzen A."/>
            <person name="Riley R."/>
            <person name="Andreopoulos W."/>
            <person name="He G."/>
            <person name="Johnson J."/>
            <person name="Barry K.W."/>
            <person name="Grigoriev I.V."/>
            <person name="Nagy L."/>
            <person name="Hibbett D."/>
            <person name="Henrissat B."/>
            <person name="Matheny P.B."/>
            <person name="Labbe J."/>
            <person name="Martin F."/>
        </authorList>
    </citation>
    <scope>NUCLEOTIDE SEQUENCE</scope>
    <source>
        <strain evidence="1">FP105234-sp</strain>
    </source>
</reference>
<sequence length="60" mass="6695">MLYHHGRPHVCSVFLIHVHSLYYNSRITTPFHGLTLGYQLLSARGMGRCAVSARSSPPLS</sequence>
<dbReference type="EMBL" id="MU275864">
    <property type="protein sequence ID" value="KAI0050179.1"/>
    <property type="molecule type" value="Genomic_DNA"/>
</dbReference>
<name>A0ACB8S126_9AGAM</name>
<gene>
    <name evidence="1" type="ORF">FA95DRAFT_658875</name>
</gene>
<reference evidence="1" key="2">
    <citation type="journal article" date="2022" name="New Phytol.">
        <title>Evolutionary transition to the ectomycorrhizal habit in the genomes of a hyperdiverse lineage of mushroom-forming fungi.</title>
        <authorList>
            <person name="Looney B."/>
            <person name="Miyauchi S."/>
            <person name="Morin E."/>
            <person name="Drula E."/>
            <person name="Courty P.E."/>
            <person name="Kohler A."/>
            <person name="Kuo A."/>
            <person name="LaButti K."/>
            <person name="Pangilinan J."/>
            <person name="Lipzen A."/>
            <person name="Riley R."/>
            <person name="Andreopoulos W."/>
            <person name="He G."/>
            <person name="Johnson J."/>
            <person name="Nolan M."/>
            <person name="Tritt A."/>
            <person name="Barry K.W."/>
            <person name="Grigoriev I.V."/>
            <person name="Nagy L.G."/>
            <person name="Hibbett D."/>
            <person name="Henrissat B."/>
            <person name="Matheny P.B."/>
            <person name="Labbe J."/>
            <person name="Martin F.M."/>
        </authorList>
    </citation>
    <scope>NUCLEOTIDE SEQUENCE</scope>
    <source>
        <strain evidence="1">FP105234-sp</strain>
    </source>
</reference>
<evidence type="ECO:0000313" key="1">
    <source>
        <dbReference type="EMBL" id="KAI0050179.1"/>
    </source>
</evidence>
<proteinExistence type="predicted"/>
<comment type="caution">
    <text evidence="1">The sequence shown here is derived from an EMBL/GenBank/DDBJ whole genome shotgun (WGS) entry which is preliminary data.</text>
</comment>
<keyword evidence="2" id="KW-1185">Reference proteome</keyword>
<accession>A0ACB8S126</accession>